<protein>
    <submittedName>
        <fullName evidence="1">Uncharacterized protein</fullName>
    </submittedName>
</protein>
<evidence type="ECO:0000313" key="1">
    <source>
        <dbReference type="EMBL" id="MBP1993156.1"/>
    </source>
</evidence>
<sequence length="70" mass="8120">MNKRAPTQRAFQLVSFIILRGKGFQEERLGSLLLFRLGVFDETWEPIENPEYYYRIVIPIVNGQGGNHVP</sequence>
<reference evidence="1 2" key="1">
    <citation type="submission" date="2021-03" db="EMBL/GenBank/DDBJ databases">
        <title>Genomic Encyclopedia of Type Strains, Phase IV (KMG-IV): sequencing the most valuable type-strain genomes for metagenomic binning, comparative biology and taxonomic classification.</title>
        <authorList>
            <person name="Goeker M."/>
        </authorList>
    </citation>
    <scope>NUCLEOTIDE SEQUENCE [LARGE SCALE GENOMIC DNA]</scope>
    <source>
        <strain evidence="1 2">DSM 26048</strain>
    </source>
</reference>
<evidence type="ECO:0000313" key="2">
    <source>
        <dbReference type="Proteomes" id="UP001519287"/>
    </source>
</evidence>
<comment type="caution">
    <text evidence="1">The sequence shown here is derived from an EMBL/GenBank/DDBJ whole genome shotgun (WGS) entry which is preliminary data.</text>
</comment>
<proteinExistence type="predicted"/>
<name>A0ABS4J020_9BACL</name>
<dbReference type="Proteomes" id="UP001519287">
    <property type="component" value="Unassembled WGS sequence"/>
</dbReference>
<keyword evidence="2" id="KW-1185">Reference proteome</keyword>
<dbReference type="RefSeq" id="WP_209974758.1">
    <property type="nucleotide sequence ID" value="NZ_JAGGLB010000017.1"/>
</dbReference>
<accession>A0ABS4J020</accession>
<organism evidence="1 2">
    <name type="scientific">Paenibacillus eucommiae</name>
    <dbReference type="NCBI Taxonomy" id="1355755"/>
    <lineage>
        <taxon>Bacteria</taxon>
        <taxon>Bacillati</taxon>
        <taxon>Bacillota</taxon>
        <taxon>Bacilli</taxon>
        <taxon>Bacillales</taxon>
        <taxon>Paenibacillaceae</taxon>
        <taxon>Paenibacillus</taxon>
    </lineage>
</organism>
<gene>
    <name evidence="1" type="ORF">J2Z66_004773</name>
</gene>
<dbReference type="EMBL" id="JAGGLB010000017">
    <property type="protein sequence ID" value="MBP1993156.1"/>
    <property type="molecule type" value="Genomic_DNA"/>
</dbReference>